<dbReference type="Pfam" id="PF13414">
    <property type="entry name" value="TPR_11"/>
    <property type="match status" value="1"/>
</dbReference>
<organism evidence="4 5">
    <name type="scientific">Chelatococcus sambhunathii</name>
    <dbReference type="NCBI Taxonomy" id="363953"/>
    <lineage>
        <taxon>Bacteria</taxon>
        <taxon>Pseudomonadati</taxon>
        <taxon>Pseudomonadota</taxon>
        <taxon>Alphaproteobacteria</taxon>
        <taxon>Hyphomicrobiales</taxon>
        <taxon>Chelatococcaceae</taxon>
        <taxon>Chelatococcus</taxon>
    </lineage>
</organism>
<evidence type="ECO:0000313" key="4">
    <source>
        <dbReference type="EMBL" id="MDR4307564.1"/>
    </source>
</evidence>
<dbReference type="Proteomes" id="UP001181622">
    <property type="component" value="Unassembled WGS sequence"/>
</dbReference>
<keyword evidence="5" id="KW-1185">Reference proteome</keyword>
<feature type="compositionally biased region" description="Basic and acidic residues" evidence="2">
    <location>
        <begin position="673"/>
        <end position="691"/>
    </location>
</feature>
<dbReference type="Pfam" id="PF13181">
    <property type="entry name" value="TPR_8"/>
    <property type="match status" value="1"/>
</dbReference>
<feature type="repeat" description="TPR" evidence="1">
    <location>
        <begin position="605"/>
        <end position="638"/>
    </location>
</feature>
<dbReference type="Gene3D" id="3.10.350.10">
    <property type="entry name" value="LysM domain"/>
    <property type="match status" value="1"/>
</dbReference>
<gene>
    <name evidence="4" type="ORF">IHQ68_13145</name>
</gene>
<dbReference type="Gene3D" id="1.25.40.10">
    <property type="entry name" value="Tetratricopeptide repeat domain"/>
    <property type="match status" value="4"/>
</dbReference>
<feature type="repeat" description="TPR" evidence="1">
    <location>
        <begin position="256"/>
        <end position="289"/>
    </location>
</feature>
<dbReference type="SMART" id="SM00257">
    <property type="entry name" value="LysM"/>
    <property type="match status" value="1"/>
</dbReference>
<feature type="repeat" description="TPR" evidence="1">
    <location>
        <begin position="358"/>
        <end position="391"/>
    </location>
</feature>
<dbReference type="Pfam" id="PF13432">
    <property type="entry name" value="TPR_16"/>
    <property type="match status" value="1"/>
</dbReference>
<dbReference type="PANTHER" id="PTHR12558">
    <property type="entry name" value="CELL DIVISION CYCLE 16,23,27"/>
    <property type="match status" value="1"/>
</dbReference>
<feature type="region of interest" description="Disordered" evidence="2">
    <location>
        <begin position="673"/>
        <end position="704"/>
    </location>
</feature>
<dbReference type="PROSITE" id="PS51782">
    <property type="entry name" value="LYSM"/>
    <property type="match status" value="1"/>
</dbReference>
<feature type="region of interest" description="Disordered" evidence="2">
    <location>
        <begin position="396"/>
        <end position="429"/>
    </location>
</feature>
<proteinExistence type="predicted"/>
<dbReference type="InterPro" id="IPR011990">
    <property type="entry name" value="TPR-like_helical_dom_sf"/>
</dbReference>
<comment type="caution">
    <text evidence="4">The sequence shown here is derived from an EMBL/GenBank/DDBJ whole genome shotgun (WGS) entry which is preliminary data.</text>
</comment>
<dbReference type="InterPro" id="IPR036779">
    <property type="entry name" value="LysM_dom_sf"/>
</dbReference>
<evidence type="ECO:0000256" key="2">
    <source>
        <dbReference type="SAM" id="MobiDB-lite"/>
    </source>
</evidence>
<dbReference type="PROSITE" id="PS50005">
    <property type="entry name" value="TPR"/>
    <property type="match status" value="4"/>
</dbReference>
<protein>
    <submittedName>
        <fullName evidence="4">Tetratricopeptide repeat protein</fullName>
    </submittedName>
</protein>
<dbReference type="SUPFAM" id="SSF48452">
    <property type="entry name" value="TPR-like"/>
    <property type="match status" value="2"/>
</dbReference>
<dbReference type="Pfam" id="PF01476">
    <property type="entry name" value="LysM"/>
    <property type="match status" value="1"/>
</dbReference>
<dbReference type="InterPro" id="IPR018392">
    <property type="entry name" value="LysM"/>
</dbReference>
<dbReference type="PROSITE" id="PS50293">
    <property type="entry name" value="TPR_REGION"/>
    <property type="match status" value="1"/>
</dbReference>
<dbReference type="CDD" id="cd00118">
    <property type="entry name" value="LysM"/>
    <property type="match status" value="1"/>
</dbReference>
<evidence type="ECO:0000259" key="3">
    <source>
        <dbReference type="PROSITE" id="PS51782"/>
    </source>
</evidence>
<dbReference type="InterPro" id="IPR019734">
    <property type="entry name" value="TPR_rpt"/>
</dbReference>
<evidence type="ECO:0000313" key="5">
    <source>
        <dbReference type="Proteomes" id="UP001181622"/>
    </source>
</evidence>
<name>A0ABU1DHT8_9HYPH</name>
<feature type="repeat" description="TPR" evidence="1">
    <location>
        <begin position="536"/>
        <end position="569"/>
    </location>
</feature>
<reference evidence="4" key="1">
    <citation type="submission" date="2020-10" db="EMBL/GenBank/DDBJ databases">
        <authorList>
            <person name="Abbas A."/>
            <person name="Razzaq R."/>
            <person name="Waqas M."/>
            <person name="Abbas N."/>
            <person name="Nielsen T.K."/>
            <person name="Hansen L.H."/>
            <person name="Hussain S."/>
            <person name="Shahid M."/>
        </authorList>
    </citation>
    <scope>NUCLEOTIDE SEQUENCE</scope>
    <source>
        <strain evidence="4">S14</strain>
    </source>
</reference>
<dbReference type="PANTHER" id="PTHR12558:SF13">
    <property type="entry name" value="CELL DIVISION CYCLE PROTEIN 27 HOMOLOG"/>
    <property type="match status" value="1"/>
</dbReference>
<feature type="compositionally biased region" description="Pro residues" evidence="2">
    <location>
        <begin position="397"/>
        <end position="408"/>
    </location>
</feature>
<sequence length="704" mass="75922">MLAGASAALADQRQDAEIEAFRTSLAGNYLAGRVAGSDRDASSAAAYFRAALRDDPRNAELLERTFLLTLAEGDGDGAMRLAERVVASDPANRIARLALAARALRTHNYSSARHHLSQGGKGPLADLTVQLLTGWSWLGSDNKAKALEAVDKLQGADFFGTFRDYHAGLMANLGGDKAEAGKRLNAALAGDGAALRIVQAAAIFRAQSGDKAGALKALDDFDKAAPRHPIARETRQMIEKGGELKQVVKDPSDGAAEVLYGIGGALARQGGEDLAIVYLQLALYLEPDHPMALVTLGDLYDQLNQFQQAINTYERVPANSALKRNAEIQSAMDLDRLDKTDEAIDRLKKMIAQSPDDQEALVALGNVQRSREKFAEAAETYTKAIDLATAAKSAAPAPQPAAPAPVQPAPEATAAPAPEAAAPTAAEPAVYHVKPGDTLWKIAESELGDGRRWLELRKLNQTPDARKVVGRRLRDGDALTVGQGLLLPHVAKAPAQPKPEEKAEAPNAVATGPAQPPAVEAGQTPGTPPPPDKSNWSLYYVRGIAYERSKQWSKAESDLKLALELAPDQALIMNYLGYSWIDQGVNLDEGMKLIKKAVELKPDDGYIVDSLGWAYFRLGKYEDAVRELERAVELRPQDPVMNDHLGDAYWRVGRRLEARFQWSHAKELKPEPAELPKIEAKLKDGLPDEQKTNAADATSKREGG</sequence>
<evidence type="ECO:0000256" key="1">
    <source>
        <dbReference type="PROSITE-ProRule" id="PRU00339"/>
    </source>
</evidence>
<feature type="region of interest" description="Disordered" evidence="2">
    <location>
        <begin position="493"/>
        <end position="534"/>
    </location>
</feature>
<dbReference type="SMART" id="SM00028">
    <property type="entry name" value="TPR"/>
    <property type="match status" value="6"/>
</dbReference>
<dbReference type="EMBL" id="JADBEO010000027">
    <property type="protein sequence ID" value="MDR4307564.1"/>
    <property type="molecule type" value="Genomic_DNA"/>
</dbReference>
<feature type="compositionally biased region" description="Low complexity" evidence="2">
    <location>
        <begin position="409"/>
        <end position="429"/>
    </location>
</feature>
<accession>A0ABU1DHT8</accession>
<feature type="domain" description="LysM" evidence="3">
    <location>
        <begin position="429"/>
        <end position="487"/>
    </location>
</feature>
<keyword evidence="1" id="KW-0802">TPR repeat</keyword>